<feature type="domain" description="Alpha-macroglobulin receptor-binding" evidence="11">
    <location>
        <begin position="1308"/>
        <end position="1392"/>
    </location>
</feature>
<name>A0A9W3B4N0_BIOGL</name>
<dbReference type="Gene3D" id="2.60.40.10">
    <property type="entry name" value="Immunoglobulins"/>
    <property type="match status" value="2"/>
</dbReference>
<dbReference type="Gene3D" id="2.20.130.20">
    <property type="match status" value="1"/>
</dbReference>
<dbReference type="InterPro" id="IPR011626">
    <property type="entry name" value="Alpha-macroglobulin_TED"/>
</dbReference>
<dbReference type="PANTHER" id="PTHR11412:SF136">
    <property type="entry name" value="CD109 ANTIGEN"/>
    <property type="match status" value="1"/>
</dbReference>
<feature type="chain" id="PRO_5040902065" evidence="8">
    <location>
        <begin position="26"/>
        <end position="1413"/>
    </location>
</feature>
<keyword evidence="12" id="KW-1185">Reference proteome</keyword>
<sequence>MDSYCKLCRMWKLILIAVVITSGRAQNIPDRQQAASNSTQRKSTWRDCTYMIIAPSKVRANMDLSLSVHILNASSNVMLLVTLSQGQKTVVSANKVFRQGAPEIFKLKLPADLPNSIYTLKVKGSGALTFNQSTDLSYNSKEAFSVFIQINKAIFKPDDTVNFRVFGIYPDLKSYSGSMDVSIYDANSNKIKQWNKVNPVNGVFTQKLVLSAQPVLGDWKIEAKANTTRAQKIFTVAKYVLPKFKVEIVMPSFALTSDNDITVTIKSRYTYDKPVKGTADVLVKLNQFENSMPIDFAQSLPVTSLQMSINGEAKVTVPKDLINAKDKDVLIVIANVTESLTGNKMTAKNTVTFYDQVAQLEYPEINPKSFKPGLKYSAYLQITQPDGLPTTSITEPVRISWKVEKEKKPLDSIRLRLPKNGIVSFSVNVPLNASSLIISATFQGVTKELTVEPSYSPSSSYMQLALKTASVIRAGDVVFFEVTSTTPMTQLVYQVLSKGVIVKVGSENATSKFSHQFSVVSDSSMAPSARMVIYFYRRDGEIVIDSISFDVSGAFKNKVSFGFNSKSVDPGNNVTVTVRADPNSAAYLLAIDQSVLLIRGDNDVTSDDVFTDLKKYDTAADSAECSTCKSGLWPSWTLGGAVALEIFTKAGVVALTDAVIIQSKPSDENEDSWLMRNPGAIMVPMVPKQIRQVFTETFLWSDLTIGVNGSASITATVPDTITSWVASAFAVNSESGLGIAPSQSYLQVFRPFFVSLNLPYSVIRGEHLVVQANVFNYMTEDMQVTVTLAASDKFYNIEIDANGANGLFQQSQSVKVIMVEAGEAISVYFPIFPHELGKIDIEVKAQSTSAADAVRRQLLVEAEGIPKTKNYPILIDLTEGRTSFSQTINLPLPSNTVKDSQRTRFSVVGDLMGPTIAGLDALLQMPTGSGEQNMVNLAPNIYVVNYLQSVNQLSTDIKSKAFHFMEKGYQRELMYRHPDGSFSNFGSNDTSGNIWLTAFVVKIFHQAQGHIYIDDNVLIEALQWIVTQQNPDGSFQLPSKGQAGSSVVLTLHVLISLFENEDVLVEDNIVEARGKALTFVESEVDKTNDLYVLSLAAYTFQLAGSTRVQAVLDKLELRATVKGGRKYWILPEQPKKKTTLNYPNQTKSIDIEITSYVLLTYAVRGNLVAGKSIMWWLAEQRNSQGGFPTARCSIIALNALAVFAEKTYRNNFNMKITAKVAPQKMLQYRIDRTNALILQSGEVSDVPAQVQIEATGSGLVLAQIAVSFNVESEIFRTTFDLKVTLVEESMNYFILQTCTKWIGSESDSVMTVQEIGIPTGFEADLDSIPNLENLKRIESQFKNLYLYIDQIDSTPVCLTMKAVRIGVVSGLQPSTVRVIDYYEPSNQVTAFYQSQILEASIICDVCKECDNCF</sequence>
<evidence type="ECO:0000256" key="6">
    <source>
        <dbReference type="ARBA" id="ARBA00023157"/>
    </source>
</evidence>
<dbReference type="FunFam" id="2.60.40.1930:FF:000001">
    <property type="entry name" value="CD109 isoform 3"/>
    <property type="match status" value="1"/>
</dbReference>
<dbReference type="GO" id="GO:0005615">
    <property type="term" value="C:extracellular space"/>
    <property type="evidence" value="ECO:0007669"/>
    <property type="project" value="InterPro"/>
</dbReference>
<dbReference type="OMA" id="ADDKNWI"/>
<dbReference type="SUPFAM" id="SSF49410">
    <property type="entry name" value="Alpha-macroglobulin receptor domain"/>
    <property type="match status" value="1"/>
</dbReference>
<organism evidence="12 13">
    <name type="scientific">Biomphalaria glabrata</name>
    <name type="common">Bloodfluke planorb</name>
    <name type="synonym">Freshwater snail</name>
    <dbReference type="NCBI Taxonomy" id="6526"/>
    <lineage>
        <taxon>Eukaryota</taxon>
        <taxon>Metazoa</taxon>
        <taxon>Spiralia</taxon>
        <taxon>Lophotrochozoa</taxon>
        <taxon>Mollusca</taxon>
        <taxon>Gastropoda</taxon>
        <taxon>Heterobranchia</taxon>
        <taxon>Euthyneura</taxon>
        <taxon>Panpulmonata</taxon>
        <taxon>Hygrophila</taxon>
        <taxon>Lymnaeoidea</taxon>
        <taxon>Planorbidae</taxon>
        <taxon>Biomphalaria</taxon>
    </lineage>
</organism>
<evidence type="ECO:0000259" key="9">
    <source>
        <dbReference type="SMART" id="SM01359"/>
    </source>
</evidence>
<dbReference type="SMART" id="SM01419">
    <property type="entry name" value="Thiol-ester_cl"/>
    <property type="match status" value="1"/>
</dbReference>
<evidence type="ECO:0000313" key="12">
    <source>
        <dbReference type="Proteomes" id="UP001165740"/>
    </source>
</evidence>
<dbReference type="Pfam" id="PF00207">
    <property type="entry name" value="A2M"/>
    <property type="match status" value="1"/>
</dbReference>
<dbReference type="Proteomes" id="UP001165740">
    <property type="component" value="Chromosome 8"/>
</dbReference>
<dbReference type="RefSeq" id="XP_055894438.1">
    <property type="nucleotide sequence ID" value="XM_056038463.1"/>
</dbReference>
<dbReference type="SUPFAM" id="SSF81296">
    <property type="entry name" value="E set domains"/>
    <property type="match status" value="1"/>
</dbReference>
<feature type="domain" description="Alpha-2-macroglobulin" evidence="10">
    <location>
        <begin position="697"/>
        <end position="788"/>
    </location>
</feature>
<dbReference type="Gene3D" id="2.60.120.1540">
    <property type="match status" value="1"/>
</dbReference>
<dbReference type="Gene3D" id="2.60.40.1930">
    <property type="match status" value="2"/>
</dbReference>
<protein>
    <submittedName>
        <fullName evidence="13">CD109 antigen-like isoform X1</fullName>
    </submittedName>
</protein>
<keyword evidence="5" id="KW-0882">Thioester bond</keyword>
<dbReference type="SMART" id="SM01360">
    <property type="entry name" value="A2M"/>
    <property type="match status" value="1"/>
</dbReference>
<evidence type="ECO:0000256" key="1">
    <source>
        <dbReference type="ARBA" id="ARBA00010952"/>
    </source>
</evidence>
<dbReference type="GO" id="GO:0004867">
    <property type="term" value="F:serine-type endopeptidase inhibitor activity"/>
    <property type="evidence" value="ECO:0007669"/>
    <property type="project" value="UniProtKB-KW"/>
</dbReference>
<evidence type="ECO:0000313" key="13">
    <source>
        <dbReference type="RefSeq" id="XP_055894438.1"/>
    </source>
</evidence>
<dbReference type="SMART" id="SM01359">
    <property type="entry name" value="A2M_N_2"/>
    <property type="match status" value="1"/>
</dbReference>
<dbReference type="Gene3D" id="2.60.40.2950">
    <property type="match status" value="1"/>
</dbReference>
<dbReference type="PANTHER" id="PTHR11412">
    <property type="entry name" value="MACROGLOBULIN / COMPLEMENT"/>
    <property type="match status" value="1"/>
</dbReference>
<evidence type="ECO:0000256" key="4">
    <source>
        <dbReference type="ARBA" id="ARBA00022900"/>
    </source>
</evidence>
<dbReference type="InterPro" id="IPR002890">
    <property type="entry name" value="MG2"/>
</dbReference>
<reference evidence="13" key="1">
    <citation type="submission" date="2025-08" db="UniProtKB">
        <authorList>
            <consortium name="RefSeq"/>
        </authorList>
    </citation>
    <scope>IDENTIFICATION</scope>
</reference>
<evidence type="ECO:0000256" key="8">
    <source>
        <dbReference type="SAM" id="SignalP"/>
    </source>
</evidence>
<gene>
    <name evidence="13" type="primary">LOC106075362</name>
</gene>
<dbReference type="Pfam" id="PF01835">
    <property type="entry name" value="MG2"/>
    <property type="match status" value="1"/>
</dbReference>
<evidence type="ECO:0000259" key="10">
    <source>
        <dbReference type="SMART" id="SM01360"/>
    </source>
</evidence>
<dbReference type="Pfam" id="PF07678">
    <property type="entry name" value="TED_complement"/>
    <property type="match status" value="1"/>
</dbReference>
<feature type="domain" description="Alpha-2-macroglobulin bait region" evidence="9">
    <location>
        <begin position="462"/>
        <end position="598"/>
    </location>
</feature>
<evidence type="ECO:0000259" key="11">
    <source>
        <dbReference type="SMART" id="SM01361"/>
    </source>
</evidence>
<evidence type="ECO:0000256" key="2">
    <source>
        <dbReference type="ARBA" id="ARBA00022690"/>
    </source>
</evidence>
<keyword evidence="3 8" id="KW-0732">Signal</keyword>
<keyword evidence="4" id="KW-0722">Serine protease inhibitor</keyword>
<dbReference type="Gene3D" id="6.20.50.160">
    <property type="match status" value="1"/>
</dbReference>
<keyword evidence="6" id="KW-1015">Disulfide bond</keyword>
<dbReference type="InterPro" id="IPR009048">
    <property type="entry name" value="A-macroglobulin_rcpt-bd"/>
</dbReference>
<dbReference type="InterPro" id="IPR047565">
    <property type="entry name" value="Alpha-macroglob_thiol-ester_cl"/>
</dbReference>
<dbReference type="SMART" id="SM01361">
    <property type="entry name" value="A2M_recep"/>
    <property type="match status" value="1"/>
</dbReference>
<dbReference type="InterPro" id="IPR001599">
    <property type="entry name" value="Macroglobln_a2"/>
</dbReference>
<dbReference type="Gene3D" id="1.50.10.20">
    <property type="match status" value="1"/>
</dbReference>
<evidence type="ECO:0000256" key="3">
    <source>
        <dbReference type="ARBA" id="ARBA00022729"/>
    </source>
</evidence>
<dbReference type="Gene3D" id="2.60.40.690">
    <property type="entry name" value="Alpha-macroglobulin, receptor-binding domain"/>
    <property type="match status" value="1"/>
</dbReference>
<evidence type="ECO:0000256" key="7">
    <source>
        <dbReference type="ARBA" id="ARBA00023180"/>
    </source>
</evidence>
<dbReference type="Pfam" id="PF17791">
    <property type="entry name" value="MG3"/>
    <property type="match status" value="1"/>
</dbReference>
<dbReference type="Pfam" id="PF07703">
    <property type="entry name" value="A2M_BRD"/>
    <property type="match status" value="1"/>
</dbReference>
<proteinExistence type="inferred from homology"/>
<dbReference type="OrthoDB" id="9998011at2759"/>
<feature type="signal peptide" evidence="8">
    <location>
        <begin position="1"/>
        <end position="25"/>
    </location>
</feature>
<dbReference type="InterPro" id="IPR041555">
    <property type="entry name" value="MG3"/>
</dbReference>
<dbReference type="Pfam" id="PF07677">
    <property type="entry name" value="A2M_recep"/>
    <property type="match status" value="1"/>
</dbReference>
<comment type="similarity">
    <text evidence="1">Belongs to the protease inhibitor I39 (alpha-2-macroglobulin) family.</text>
</comment>
<keyword evidence="2" id="KW-0646">Protease inhibitor</keyword>
<accession>A0A9W3B4N0</accession>
<dbReference type="Gene3D" id="2.60.40.1940">
    <property type="match status" value="1"/>
</dbReference>
<dbReference type="SUPFAM" id="SSF48239">
    <property type="entry name" value="Terpenoid cyclases/Protein prenyltransferases"/>
    <property type="match status" value="1"/>
</dbReference>
<dbReference type="InterPro" id="IPR011625">
    <property type="entry name" value="A2M_N_BRD"/>
</dbReference>
<dbReference type="InterPro" id="IPR014756">
    <property type="entry name" value="Ig_E-set"/>
</dbReference>
<dbReference type="GeneID" id="106075362"/>
<dbReference type="InterPro" id="IPR036595">
    <property type="entry name" value="A-macroglobulin_rcpt-bd_sf"/>
</dbReference>
<dbReference type="InterPro" id="IPR008930">
    <property type="entry name" value="Terpenoid_cyclase/PrenylTrfase"/>
</dbReference>
<keyword evidence="7" id="KW-0325">Glycoprotein</keyword>
<dbReference type="InterPro" id="IPR050473">
    <property type="entry name" value="A2M/Complement_sys"/>
</dbReference>
<evidence type="ECO:0000256" key="5">
    <source>
        <dbReference type="ARBA" id="ARBA00022966"/>
    </source>
</evidence>
<dbReference type="InterPro" id="IPR013783">
    <property type="entry name" value="Ig-like_fold"/>
</dbReference>